<feature type="signal peptide" evidence="7">
    <location>
        <begin position="1"/>
        <end position="23"/>
    </location>
</feature>
<dbReference type="InterPro" id="IPR002889">
    <property type="entry name" value="WSC_carb-bd"/>
</dbReference>
<keyword evidence="3 7" id="KW-0732">Signal</keyword>
<evidence type="ECO:0000256" key="3">
    <source>
        <dbReference type="ARBA" id="ARBA00022729"/>
    </source>
</evidence>
<dbReference type="Proteomes" id="UP001154329">
    <property type="component" value="Chromosome 1"/>
</dbReference>
<evidence type="ECO:0000259" key="8">
    <source>
        <dbReference type="PROSITE" id="PS51212"/>
    </source>
</evidence>
<organism evidence="10 11">
    <name type="scientific">Aphis gossypii</name>
    <name type="common">Cotton aphid</name>
    <dbReference type="NCBI Taxonomy" id="80765"/>
    <lineage>
        <taxon>Eukaryota</taxon>
        <taxon>Metazoa</taxon>
        <taxon>Ecdysozoa</taxon>
        <taxon>Arthropoda</taxon>
        <taxon>Hexapoda</taxon>
        <taxon>Insecta</taxon>
        <taxon>Pterygota</taxon>
        <taxon>Neoptera</taxon>
        <taxon>Paraneoptera</taxon>
        <taxon>Hemiptera</taxon>
        <taxon>Sternorrhyncha</taxon>
        <taxon>Aphidomorpha</taxon>
        <taxon>Aphidoidea</taxon>
        <taxon>Aphididae</taxon>
        <taxon>Aphidini</taxon>
        <taxon>Aphis</taxon>
        <taxon>Aphis</taxon>
    </lineage>
</organism>
<evidence type="ECO:0008006" key="12">
    <source>
        <dbReference type="Google" id="ProtNLM"/>
    </source>
</evidence>
<name>A0A9P0NDH4_APHGO</name>
<evidence type="ECO:0000256" key="4">
    <source>
        <dbReference type="ARBA" id="ARBA00022989"/>
    </source>
</evidence>
<feature type="domain" description="WSC" evidence="8">
    <location>
        <begin position="27"/>
        <end position="119"/>
    </location>
</feature>
<dbReference type="InterPro" id="IPR013320">
    <property type="entry name" value="ConA-like_dom_sf"/>
</dbReference>
<feature type="domain" description="WSC" evidence="8">
    <location>
        <begin position="236"/>
        <end position="332"/>
    </location>
</feature>
<evidence type="ECO:0000313" key="11">
    <source>
        <dbReference type="Proteomes" id="UP001154329"/>
    </source>
</evidence>
<feature type="chain" id="PRO_5040184988" description="Beta-1,3-glucan-binding protein" evidence="7">
    <location>
        <begin position="24"/>
        <end position="946"/>
    </location>
</feature>
<evidence type="ECO:0000256" key="7">
    <source>
        <dbReference type="SAM" id="SignalP"/>
    </source>
</evidence>
<keyword evidence="6" id="KW-0325">Glycoprotein</keyword>
<feature type="domain" description="WSC" evidence="8">
    <location>
        <begin position="134"/>
        <end position="230"/>
    </location>
</feature>
<dbReference type="GO" id="GO:0004553">
    <property type="term" value="F:hydrolase activity, hydrolyzing O-glycosyl compounds"/>
    <property type="evidence" value="ECO:0007669"/>
    <property type="project" value="InterPro"/>
</dbReference>
<accession>A0A9P0NDH4</accession>
<evidence type="ECO:0000259" key="9">
    <source>
        <dbReference type="PROSITE" id="PS51762"/>
    </source>
</evidence>
<keyword evidence="4" id="KW-1133">Transmembrane helix</keyword>
<dbReference type="InterPro" id="IPR000757">
    <property type="entry name" value="Beta-glucanase-like"/>
</dbReference>
<evidence type="ECO:0000256" key="6">
    <source>
        <dbReference type="ARBA" id="ARBA00023180"/>
    </source>
</evidence>
<dbReference type="GO" id="GO:0005975">
    <property type="term" value="P:carbohydrate metabolic process"/>
    <property type="evidence" value="ECO:0007669"/>
    <property type="project" value="InterPro"/>
</dbReference>
<gene>
    <name evidence="10" type="ORF">APHIGO_LOCUS1684</name>
</gene>
<comment type="subcellular location">
    <subcellularLocation>
        <location evidence="1">Membrane</location>
        <topology evidence="1">Single-pass membrane protein</topology>
    </subcellularLocation>
</comment>
<dbReference type="InterPro" id="IPR051836">
    <property type="entry name" value="Kremen_rcpt"/>
</dbReference>
<feature type="domain" description="WSC" evidence="8">
    <location>
        <begin position="545"/>
        <end position="636"/>
    </location>
</feature>
<dbReference type="PANTHER" id="PTHR24269:SF16">
    <property type="entry name" value="PROTEIN SLG1"/>
    <property type="match status" value="1"/>
</dbReference>
<proteinExistence type="predicted"/>
<dbReference type="GO" id="GO:0005886">
    <property type="term" value="C:plasma membrane"/>
    <property type="evidence" value="ECO:0007669"/>
    <property type="project" value="TreeGrafter"/>
</dbReference>
<dbReference type="Pfam" id="PF01822">
    <property type="entry name" value="WSC"/>
    <property type="match status" value="6"/>
</dbReference>
<dbReference type="SMART" id="SM00321">
    <property type="entry name" value="WSC"/>
    <property type="match status" value="6"/>
</dbReference>
<reference evidence="10" key="1">
    <citation type="submission" date="2022-02" db="EMBL/GenBank/DDBJ databases">
        <authorList>
            <person name="King R."/>
        </authorList>
    </citation>
    <scope>NUCLEOTIDE SEQUENCE</scope>
</reference>
<protein>
    <recommendedName>
        <fullName evidence="12">Beta-1,3-glucan-binding protein</fullName>
    </recommendedName>
</protein>
<dbReference type="SUPFAM" id="SSF49899">
    <property type="entry name" value="Concanavalin A-like lectins/glucanases"/>
    <property type="match status" value="1"/>
</dbReference>
<sequence length="946" mass="106553">MTFYFFSLVLFSFSLYVTTVVVAQKSNHKYLGCFLEENLLTLGEESRVLTPISPQACSKFCSGKRYLFFILKNENCYCSKNYISRLMKQFDYECTIKCTGDDSASCGGKPNLVSSYSTDSSISNNFIERGSFPIPIYLGCYSETPNDDENRILKGPAGPYNNNTPQRCSEICFRMGYLYFGNTYGSECWCGNQKPLKSSKVENINCDSPCSGDSNQFCGGGWKMGIYSTGITDFAAKNYIGCYDTIDDDENKTKGKRLIFQMGTNNSPKRCMNLCNTQRFKYAAVKGNVCECMNSEPNFSLKRSYSDCHTLCTENPSEYCGGRNSFSIYKTLFSDPQGKVNVNHIGCFKNFKRHPILNGWGVMHFNLTPHHCVHSCYARRFPYAALVSSKECLCSFTKPSEEAMTDDSMCNTRCSGSSQHSCGGHNTINVYNTGLEWQTSTIGNYYLGCFEESQNNRILHGYSRSFSVNTPEFCSNLCYKFGYLYSGVTYKSECFCGNRSPNEPQFPKLDDKQCNTKCSGDANQFCGGGWRMGVFSTGLYDFPIEDRYIGCFVLEDVSLNYTKFELINTNVPSKCSTICHNAAYKFAGVMGINCFCSNHAPENNQKVDDSNCDTTCVGDSSKTCGGEDRIQVYDLIRQKEETTSTTPDTMHFDDAFEYLNLNSAWSHDVFIAQEPDFEFVVYNSSEQNSFVKNGELVIRPTIQSDSFIKSGHLSLDGCTKNVGSNGCTMNAVSFNIIPPVVSARLTTKNNFLFHFGQVEVIAKLPIGDWIVSEIALVSRSNEINRLVLAKSVGNTNLKCNGSDESATVLKYGFEIDELYHVQSKMMKLRSANTWHNDYHTFKLSWSSEKDMVFEIDGESNRVDTTDLPIDNILFETEYFLSIGVSVGGMNSFRDGCLSNGHLKPWTNFHNKAMLNFWKDRNHWLPTWNENESALRVKKVKITLLES</sequence>
<dbReference type="Gene3D" id="2.60.120.200">
    <property type="match status" value="1"/>
</dbReference>
<keyword evidence="11" id="KW-1185">Reference proteome</keyword>
<reference evidence="10" key="2">
    <citation type="submission" date="2022-10" db="EMBL/GenBank/DDBJ databases">
        <authorList>
            <consortium name="ENA_rothamsted_submissions"/>
            <consortium name="culmorum"/>
            <person name="King R."/>
        </authorList>
    </citation>
    <scope>NUCLEOTIDE SEQUENCE</scope>
</reference>
<evidence type="ECO:0000256" key="5">
    <source>
        <dbReference type="ARBA" id="ARBA00023136"/>
    </source>
</evidence>
<dbReference type="PANTHER" id="PTHR24269">
    <property type="entry name" value="KREMEN PROTEIN"/>
    <property type="match status" value="1"/>
</dbReference>
<feature type="domain" description="GH16" evidence="9">
    <location>
        <begin position="639"/>
        <end position="946"/>
    </location>
</feature>
<evidence type="ECO:0000313" key="10">
    <source>
        <dbReference type="EMBL" id="CAH1711662.1"/>
    </source>
</evidence>
<keyword evidence="5" id="KW-0472">Membrane</keyword>
<feature type="domain" description="WSC" evidence="8">
    <location>
        <begin position="443"/>
        <end position="538"/>
    </location>
</feature>
<dbReference type="PROSITE" id="PS51762">
    <property type="entry name" value="GH16_2"/>
    <property type="match status" value="1"/>
</dbReference>
<dbReference type="PROSITE" id="PS51212">
    <property type="entry name" value="WSC"/>
    <property type="match status" value="6"/>
</dbReference>
<evidence type="ECO:0000256" key="2">
    <source>
        <dbReference type="ARBA" id="ARBA00022692"/>
    </source>
</evidence>
<feature type="domain" description="WSC" evidence="8">
    <location>
        <begin position="341"/>
        <end position="434"/>
    </location>
</feature>
<dbReference type="EMBL" id="OU899034">
    <property type="protein sequence ID" value="CAH1711662.1"/>
    <property type="molecule type" value="Genomic_DNA"/>
</dbReference>
<keyword evidence="2" id="KW-0812">Transmembrane</keyword>
<dbReference type="AlphaFoldDB" id="A0A9P0NDH4"/>
<evidence type="ECO:0000256" key="1">
    <source>
        <dbReference type="ARBA" id="ARBA00004167"/>
    </source>
</evidence>